<gene>
    <name evidence="1" type="ORF">NQ317_008092</name>
</gene>
<comment type="caution">
    <text evidence="1">The sequence shown here is derived from an EMBL/GenBank/DDBJ whole genome shotgun (WGS) entry which is preliminary data.</text>
</comment>
<sequence>MRMLCHSISSVQQDAIITGLLQKDFGLLPFIYKKAKLTHNSLLTSYGMTLRSGVIHKQPMVPSQDYTNQALWRLYKLVQGSN</sequence>
<proteinExistence type="predicted"/>
<dbReference type="EMBL" id="JAPWTJ010000710">
    <property type="protein sequence ID" value="KAJ8976211.1"/>
    <property type="molecule type" value="Genomic_DNA"/>
</dbReference>
<dbReference type="Proteomes" id="UP001162164">
    <property type="component" value="Unassembled WGS sequence"/>
</dbReference>
<keyword evidence="2" id="KW-1185">Reference proteome</keyword>
<organism evidence="1 2">
    <name type="scientific">Molorchus minor</name>
    <dbReference type="NCBI Taxonomy" id="1323400"/>
    <lineage>
        <taxon>Eukaryota</taxon>
        <taxon>Metazoa</taxon>
        <taxon>Ecdysozoa</taxon>
        <taxon>Arthropoda</taxon>
        <taxon>Hexapoda</taxon>
        <taxon>Insecta</taxon>
        <taxon>Pterygota</taxon>
        <taxon>Neoptera</taxon>
        <taxon>Endopterygota</taxon>
        <taxon>Coleoptera</taxon>
        <taxon>Polyphaga</taxon>
        <taxon>Cucujiformia</taxon>
        <taxon>Chrysomeloidea</taxon>
        <taxon>Cerambycidae</taxon>
        <taxon>Lamiinae</taxon>
        <taxon>Monochamini</taxon>
        <taxon>Molorchus</taxon>
    </lineage>
</organism>
<accession>A0ABQ9JE17</accession>
<protein>
    <submittedName>
        <fullName evidence="1">Uncharacterized protein</fullName>
    </submittedName>
</protein>
<evidence type="ECO:0000313" key="2">
    <source>
        <dbReference type="Proteomes" id="UP001162164"/>
    </source>
</evidence>
<reference evidence="1" key="1">
    <citation type="journal article" date="2023" name="Insect Mol. Biol.">
        <title>Genome sequencing provides insights into the evolution of gene families encoding plant cell wall-degrading enzymes in longhorned beetles.</title>
        <authorList>
            <person name="Shin N.R."/>
            <person name="Okamura Y."/>
            <person name="Kirsch R."/>
            <person name="Pauchet Y."/>
        </authorList>
    </citation>
    <scope>NUCLEOTIDE SEQUENCE</scope>
    <source>
        <strain evidence="1">MMC_N1</strain>
    </source>
</reference>
<name>A0ABQ9JE17_9CUCU</name>
<evidence type="ECO:0000313" key="1">
    <source>
        <dbReference type="EMBL" id="KAJ8976211.1"/>
    </source>
</evidence>